<dbReference type="SUPFAM" id="SSF51735">
    <property type="entry name" value="NAD(P)-binding Rossmann-fold domains"/>
    <property type="match status" value="1"/>
</dbReference>
<evidence type="ECO:0000313" key="5">
    <source>
        <dbReference type="EMBL" id="OQR94770.1"/>
    </source>
</evidence>
<dbReference type="GO" id="GO:0006139">
    <property type="term" value="P:nucleobase-containing compound metabolic process"/>
    <property type="evidence" value="ECO:0007669"/>
    <property type="project" value="InterPro"/>
</dbReference>
<evidence type="ECO:0000313" key="6">
    <source>
        <dbReference type="Proteomes" id="UP000243217"/>
    </source>
</evidence>
<dbReference type="Gene3D" id="1.20.890.10">
    <property type="entry name" value="cAMP-dependent protein kinase regulatory subunit, dimerization-anchoring domain"/>
    <property type="match status" value="1"/>
</dbReference>
<evidence type="ECO:0000256" key="4">
    <source>
        <dbReference type="SAM" id="MobiDB-lite"/>
    </source>
</evidence>
<dbReference type="SUPFAM" id="SSF52540">
    <property type="entry name" value="P-loop containing nucleoside triphosphate hydrolases"/>
    <property type="match status" value="1"/>
</dbReference>
<dbReference type="GO" id="GO:0005524">
    <property type="term" value="F:ATP binding"/>
    <property type="evidence" value="ECO:0007669"/>
    <property type="project" value="InterPro"/>
</dbReference>
<dbReference type="STRING" id="74557.A0A1V9ZA81"/>
<dbReference type="InterPro" id="IPR047499">
    <property type="entry name" value="DD_AK7"/>
</dbReference>
<dbReference type="Pfam" id="PF05186">
    <property type="entry name" value="Dpy-30"/>
    <property type="match status" value="1"/>
</dbReference>
<feature type="compositionally biased region" description="Acidic residues" evidence="4">
    <location>
        <begin position="438"/>
        <end position="448"/>
    </location>
</feature>
<evidence type="ECO:0000256" key="2">
    <source>
        <dbReference type="ARBA" id="ARBA00022741"/>
    </source>
</evidence>
<keyword evidence="2" id="KW-0547">Nucleotide-binding</keyword>
<dbReference type="PANTHER" id="PTHR23359">
    <property type="entry name" value="NUCLEOTIDE KINASE"/>
    <property type="match status" value="1"/>
</dbReference>
<gene>
    <name evidence="5" type="ORF">THRCLA_08103</name>
</gene>
<proteinExistence type="predicted"/>
<keyword evidence="6" id="KW-1185">Reference proteome</keyword>
<dbReference type="OrthoDB" id="10262413at2759"/>
<reference evidence="5 6" key="1">
    <citation type="journal article" date="2014" name="Genome Biol. Evol.">
        <title>The secreted proteins of Achlya hypogyna and Thraustotheca clavata identify the ancestral oomycete secretome and reveal gene acquisitions by horizontal gene transfer.</title>
        <authorList>
            <person name="Misner I."/>
            <person name="Blouin N."/>
            <person name="Leonard G."/>
            <person name="Richards T.A."/>
            <person name="Lane C.E."/>
        </authorList>
    </citation>
    <scope>NUCLEOTIDE SEQUENCE [LARGE SCALE GENOMIC DNA]</scope>
    <source>
        <strain evidence="5 6">ATCC 34112</strain>
    </source>
</reference>
<dbReference type="Gene3D" id="3.40.50.720">
    <property type="entry name" value="NAD(P)-binding Rossmann-like Domain"/>
    <property type="match status" value="1"/>
</dbReference>
<dbReference type="AlphaFoldDB" id="A0A1V9ZA81"/>
<feature type="region of interest" description="Disordered" evidence="4">
    <location>
        <begin position="438"/>
        <end position="470"/>
    </location>
</feature>
<dbReference type="Proteomes" id="UP000243217">
    <property type="component" value="Unassembled WGS sequence"/>
</dbReference>
<protein>
    <submittedName>
        <fullName evidence="5">Adenylate kinase</fullName>
    </submittedName>
</protein>
<comment type="caution">
    <text evidence="5">The sequence shown here is derived from an EMBL/GenBank/DDBJ whole genome shotgun (WGS) entry which is preliminary data.</text>
</comment>
<dbReference type="InterPro" id="IPR036291">
    <property type="entry name" value="NAD(P)-bd_dom_sf"/>
</dbReference>
<dbReference type="GO" id="GO:0019205">
    <property type="term" value="F:nucleobase-containing compound kinase activity"/>
    <property type="evidence" value="ECO:0007669"/>
    <property type="project" value="InterPro"/>
</dbReference>
<keyword evidence="1" id="KW-0808">Transferase</keyword>
<dbReference type="EMBL" id="JNBS01002166">
    <property type="protein sequence ID" value="OQR94770.1"/>
    <property type="molecule type" value="Genomic_DNA"/>
</dbReference>
<accession>A0A1V9ZA81</accession>
<evidence type="ECO:0000256" key="3">
    <source>
        <dbReference type="ARBA" id="ARBA00022777"/>
    </source>
</evidence>
<dbReference type="InterPro" id="IPR000850">
    <property type="entry name" value="Adenylat/UMP-CMP_kin"/>
</dbReference>
<dbReference type="InterPro" id="IPR027417">
    <property type="entry name" value="P-loop_NTPase"/>
</dbReference>
<dbReference type="CDD" id="cd22967">
    <property type="entry name" value="DD_AK7"/>
    <property type="match status" value="1"/>
</dbReference>
<dbReference type="Gene3D" id="3.40.50.300">
    <property type="entry name" value="P-loop containing nucleotide triphosphate hydrolases"/>
    <property type="match status" value="1"/>
</dbReference>
<keyword evidence="3 5" id="KW-0418">Kinase</keyword>
<dbReference type="InterPro" id="IPR007858">
    <property type="entry name" value="Dpy-30_motif"/>
</dbReference>
<organism evidence="5 6">
    <name type="scientific">Thraustotheca clavata</name>
    <dbReference type="NCBI Taxonomy" id="74557"/>
    <lineage>
        <taxon>Eukaryota</taxon>
        <taxon>Sar</taxon>
        <taxon>Stramenopiles</taxon>
        <taxon>Oomycota</taxon>
        <taxon>Saprolegniomycetes</taxon>
        <taxon>Saprolegniales</taxon>
        <taxon>Achlyaceae</taxon>
        <taxon>Thraustotheca</taxon>
    </lineage>
</organism>
<name>A0A1V9ZA81_9STRA</name>
<evidence type="ECO:0000256" key="1">
    <source>
        <dbReference type="ARBA" id="ARBA00022679"/>
    </source>
</evidence>
<sequence length="687" mass="76790">MRVFVGNLSTSLGAEIARQIRSAEVVGAVDSLKQAQITKKRLVENRDPEIGEGLEGPDAFVESPVVAAADKHSVSVLLKRCHVAIYSVVDDPEGTLEALKTFAEGSDDTPKLFIAVSSVLTWAKTPIPPKQEEWKGHKEAEFKQRKPARKYAEYKAVETQVLSTRREGFSTIVIASGLIYGGAQEAWLNSDKDLIIPSIAGVNGNNYLPMMNIYDLARVIGKIATNPGSPPATYMLALDQSRNTLREICVAISNSLGNGNVRDLSPVEAEELLLTERSIVHLQLNQQFDMEGSALEGLEIEWQWQSGIVPNIEAVAKDYMNSMDLRPLRIAVLGPPRVGKTNLSSVLAKSYYIPHVTPTNAANELLSLGKLKEPLLALKEEVKKYKLDMMSLPLQIATELLKWKLSLPVCRNQGYVLDGSPYSLEQAKTLFTVVVPTESEEGNAEEVAEESKVDDETKEGDEANDDKSKKKKSIVFAPNYVIAMTAPKALLQRRAQSLSQEEAEKSGNTENEFSKRFELYNTEKTNGLLTFFEKDNALEVLELELKTEEMYESKKSLIEPITKYLEQGGKPFNFHPTKEEVIARQREIDEQLALETEAEQKRQNDILAQEMAEKQTRVQSEKSRLEIIQREEMDVLEARSKPLRAYLMETVIPALTEGMLEVVKVQPEDPIDYLADFLFRKGQTLET</sequence>